<evidence type="ECO:0000256" key="1">
    <source>
        <dbReference type="SAM" id="MobiDB-lite"/>
    </source>
</evidence>
<comment type="caution">
    <text evidence="2">The sequence shown here is derived from an EMBL/GenBank/DDBJ whole genome shotgun (WGS) entry which is preliminary data.</text>
</comment>
<name>A0AAV0DR24_9ASTE</name>
<protein>
    <submittedName>
        <fullName evidence="2">Uncharacterized protein</fullName>
    </submittedName>
</protein>
<evidence type="ECO:0000313" key="3">
    <source>
        <dbReference type="Proteomes" id="UP001152523"/>
    </source>
</evidence>
<sequence>MDTSAGHYLPLSNITKIILNGSGSNQTAKGDATKESHSKRRSSLQEKHGYQFQSGACTIRDQHSHTNVAANKQAGTSTNAI</sequence>
<gene>
    <name evidence="2" type="ORF">CEPIT_LOCUS17254</name>
</gene>
<proteinExistence type="predicted"/>
<keyword evidence="3" id="KW-1185">Reference proteome</keyword>
<feature type="non-terminal residue" evidence="2">
    <location>
        <position position="81"/>
    </location>
</feature>
<dbReference type="Proteomes" id="UP001152523">
    <property type="component" value="Unassembled WGS sequence"/>
</dbReference>
<evidence type="ECO:0000313" key="2">
    <source>
        <dbReference type="EMBL" id="CAH9105542.1"/>
    </source>
</evidence>
<feature type="region of interest" description="Disordered" evidence="1">
    <location>
        <begin position="21"/>
        <end position="49"/>
    </location>
</feature>
<reference evidence="2" key="1">
    <citation type="submission" date="2022-07" db="EMBL/GenBank/DDBJ databases">
        <authorList>
            <person name="Macas J."/>
            <person name="Novak P."/>
            <person name="Neumann P."/>
        </authorList>
    </citation>
    <scope>NUCLEOTIDE SEQUENCE</scope>
</reference>
<organism evidence="2 3">
    <name type="scientific">Cuscuta epithymum</name>
    <dbReference type="NCBI Taxonomy" id="186058"/>
    <lineage>
        <taxon>Eukaryota</taxon>
        <taxon>Viridiplantae</taxon>
        <taxon>Streptophyta</taxon>
        <taxon>Embryophyta</taxon>
        <taxon>Tracheophyta</taxon>
        <taxon>Spermatophyta</taxon>
        <taxon>Magnoliopsida</taxon>
        <taxon>eudicotyledons</taxon>
        <taxon>Gunneridae</taxon>
        <taxon>Pentapetalae</taxon>
        <taxon>asterids</taxon>
        <taxon>lamiids</taxon>
        <taxon>Solanales</taxon>
        <taxon>Convolvulaceae</taxon>
        <taxon>Cuscuteae</taxon>
        <taxon>Cuscuta</taxon>
        <taxon>Cuscuta subgen. Cuscuta</taxon>
    </lineage>
</organism>
<accession>A0AAV0DR24</accession>
<dbReference type="AlphaFoldDB" id="A0AAV0DR24"/>
<dbReference type="EMBL" id="CAMAPF010000131">
    <property type="protein sequence ID" value="CAH9105542.1"/>
    <property type="molecule type" value="Genomic_DNA"/>
</dbReference>